<reference evidence="9 10" key="1">
    <citation type="submission" date="2019-03" db="EMBL/GenBank/DDBJ databases">
        <title>Metabolic potential of uncultured bacteria and archaea associated with petroleum seepage in deep-sea sediments.</title>
        <authorList>
            <person name="Dong X."/>
            <person name="Hubert C."/>
        </authorList>
    </citation>
    <scope>NUCLEOTIDE SEQUENCE [LARGE SCALE GENOMIC DNA]</scope>
    <source>
        <strain evidence="9">E44_bin18</strain>
    </source>
</reference>
<evidence type="ECO:0000256" key="2">
    <source>
        <dbReference type="ARBA" id="ARBA00022692"/>
    </source>
</evidence>
<dbReference type="InterPro" id="IPR056739">
    <property type="entry name" value="NfeD_membrane"/>
</dbReference>
<dbReference type="InterPro" id="IPR012340">
    <property type="entry name" value="NA-bd_OB-fold"/>
</dbReference>
<dbReference type="GO" id="GO:0016020">
    <property type="term" value="C:membrane"/>
    <property type="evidence" value="ECO:0007669"/>
    <property type="project" value="UniProtKB-SubCell"/>
</dbReference>
<proteinExistence type="predicted"/>
<name>A0A523UT90_UNCT6</name>
<feature type="transmembrane region" description="Helical" evidence="5">
    <location>
        <begin position="305"/>
        <end position="323"/>
    </location>
</feature>
<gene>
    <name evidence="9" type="ORF">E3J62_06170</name>
</gene>
<evidence type="ECO:0000259" key="7">
    <source>
        <dbReference type="Pfam" id="PF24961"/>
    </source>
</evidence>
<keyword evidence="3 5" id="KW-1133">Transmembrane helix</keyword>
<dbReference type="InterPro" id="IPR052165">
    <property type="entry name" value="Membrane_assoc_protease"/>
</dbReference>
<dbReference type="SUPFAM" id="SSF141322">
    <property type="entry name" value="NfeD domain-like"/>
    <property type="match status" value="1"/>
</dbReference>
<dbReference type="InterPro" id="IPR002810">
    <property type="entry name" value="NfeD-like_C"/>
</dbReference>
<feature type="transmembrane region" description="Helical" evidence="5">
    <location>
        <begin position="232"/>
        <end position="251"/>
    </location>
</feature>
<evidence type="ECO:0000256" key="4">
    <source>
        <dbReference type="ARBA" id="ARBA00023136"/>
    </source>
</evidence>
<dbReference type="Pfam" id="PF25145">
    <property type="entry name" value="NfeD1b_N"/>
    <property type="match status" value="1"/>
</dbReference>
<evidence type="ECO:0000313" key="9">
    <source>
        <dbReference type="EMBL" id="TET45754.1"/>
    </source>
</evidence>
<dbReference type="PANTHER" id="PTHR33507">
    <property type="entry name" value="INNER MEMBRANE PROTEIN YBBJ"/>
    <property type="match status" value="1"/>
</dbReference>
<dbReference type="Pfam" id="PF24961">
    <property type="entry name" value="NfeD_membrane"/>
    <property type="match status" value="1"/>
</dbReference>
<protein>
    <submittedName>
        <fullName evidence="9">Nodulation protein NfeD</fullName>
    </submittedName>
</protein>
<feature type="domain" description="NfeD1b N-terminal" evidence="8">
    <location>
        <begin position="25"/>
        <end position="188"/>
    </location>
</feature>
<evidence type="ECO:0000256" key="1">
    <source>
        <dbReference type="ARBA" id="ARBA00004141"/>
    </source>
</evidence>
<evidence type="ECO:0000259" key="6">
    <source>
        <dbReference type="Pfam" id="PF01957"/>
    </source>
</evidence>
<feature type="domain" description="NfeD integral membrane" evidence="7">
    <location>
        <begin position="236"/>
        <end position="351"/>
    </location>
</feature>
<keyword evidence="2 5" id="KW-0812">Transmembrane</keyword>
<keyword evidence="4 5" id="KW-0472">Membrane</keyword>
<dbReference type="SUPFAM" id="SSF52096">
    <property type="entry name" value="ClpP/crotonase"/>
    <property type="match status" value="1"/>
</dbReference>
<sequence>MIVKSVLISLVLLVVLAVSACAEGEVYVIRIEGLIGPVTSRYFVKTLERATSEGAHCLVVELDTPGGLDLSMRDMIKATLNSEIPVIVYVYPSGARDASAGVFITLAAHVAAMAPGTNIGAAHPVEIGKESSEEMKEKLTNDAAAYIKSIAETRGRNSEWAEKAVRESVSETEEDALKKNIIDFIAKDLDELLEKIDGKKVSVGDAEVILKTKDATRKRIPMSPRENILSRLANPNIAFILLMLGFYGLFFELSHPGAIFPGVVGGICIILAFFSFQTLPINYAGVLLIILGMGLFIMEALTPTYGPLAIGGVVSLVLGATMLVDTDLPFLRVSWSVIIPVVMVTAAFFLFGMGMVARAHRRKPTTGRRGMIGLKGDARATIDSRQGQVLVHGELWSAISEQRIKKGERIKVVDVDGLVLKVETLQS</sequence>
<dbReference type="InterPro" id="IPR029045">
    <property type="entry name" value="ClpP/crotonase-like_dom_sf"/>
</dbReference>
<dbReference type="AlphaFoldDB" id="A0A523UT90"/>
<dbReference type="InterPro" id="IPR056738">
    <property type="entry name" value="NfeD1b_N"/>
</dbReference>
<evidence type="ECO:0000256" key="5">
    <source>
        <dbReference type="SAM" id="Phobius"/>
    </source>
</evidence>
<feature type="transmembrane region" description="Helical" evidence="5">
    <location>
        <begin position="258"/>
        <end position="275"/>
    </location>
</feature>
<feature type="transmembrane region" description="Helical" evidence="5">
    <location>
        <begin position="281"/>
        <end position="298"/>
    </location>
</feature>
<dbReference type="PANTHER" id="PTHR33507:SF4">
    <property type="entry name" value="NODULATION COMPETITIVENESS PROTEIN NFED"/>
    <property type="match status" value="1"/>
</dbReference>
<dbReference type="CDD" id="cd07020">
    <property type="entry name" value="Clp_protease_NfeD_1"/>
    <property type="match status" value="1"/>
</dbReference>
<evidence type="ECO:0000256" key="3">
    <source>
        <dbReference type="ARBA" id="ARBA00022989"/>
    </source>
</evidence>
<dbReference type="FunFam" id="3.90.226.10:FF:000089">
    <property type="entry name" value="Membrane-bound serine protease"/>
    <property type="match status" value="1"/>
</dbReference>
<feature type="domain" description="NfeD-like C-terminal" evidence="6">
    <location>
        <begin position="370"/>
        <end position="423"/>
    </location>
</feature>
<feature type="transmembrane region" description="Helical" evidence="5">
    <location>
        <begin position="335"/>
        <end position="359"/>
    </location>
</feature>
<evidence type="ECO:0000259" key="8">
    <source>
        <dbReference type="Pfam" id="PF25145"/>
    </source>
</evidence>
<dbReference type="Gene3D" id="3.90.226.10">
    <property type="entry name" value="2-enoyl-CoA Hydratase, Chain A, domain 1"/>
    <property type="match status" value="1"/>
</dbReference>
<comment type="subcellular location">
    <subcellularLocation>
        <location evidence="1">Membrane</location>
        <topology evidence="1">Multi-pass membrane protein</topology>
    </subcellularLocation>
</comment>
<evidence type="ECO:0000313" key="10">
    <source>
        <dbReference type="Proteomes" id="UP000315525"/>
    </source>
</evidence>
<dbReference type="Proteomes" id="UP000315525">
    <property type="component" value="Unassembled WGS sequence"/>
</dbReference>
<dbReference type="EMBL" id="SOJN01000075">
    <property type="protein sequence ID" value="TET45754.1"/>
    <property type="molecule type" value="Genomic_DNA"/>
</dbReference>
<dbReference type="Gene3D" id="2.40.50.140">
    <property type="entry name" value="Nucleic acid-binding proteins"/>
    <property type="match status" value="1"/>
</dbReference>
<comment type="caution">
    <text evidence="9">The sequence shown here is derived from an EMBL/GenBank/DDBJ whole genome shotgun (WGS) entry which is preliminary data.</text>
</comment>
<dbReference type="Pfam" id="PF01957">
    <property type="entry name" value="NfeD"/>
    <property type="match status" value="1"/>
</dbReference>
<organism evidence="9 10">
    <name type="scientific">candidate division TA06 bacterium</name>
    <dbReference type="NCBI Taxonomy" id="2250710"/>
    <lineage>
        <taxon>Bacteria</taxon>
        <taxon>Bacteria division TA06</taxon>
    </lineage>
</organism>
<dbReference type="PROSITE" id="PS51257">
    <property type="entry name" value="PROKAR_LIPOPROTEIN"/>
    <property type="match status" value="1"/>
</dbReference>
<accession>A0A523UT90</accession>